<dbReference type="RefSeq" id="WP_114589794.1">
    <property type="nucleotide sequence ID" value="NZ_CP031165.1"/>
</dbReference>
<dbReference type="Pfam" id="PF09360">
    <property type="entry name" value="zf-CDGSH"/>
    <property type="match status" value="1"/>
</dbReference>
<feature type="region of interest" description="Disordered" evidence="5">
    <location>
        <begin position="137"/>
        <end position="164"/>
    </location>
</feature>
<keyword evidence="3" id="KW-0408">Iron</keyword>
<evidence type="ECO:0000256" key="1">
    <source>
        <dbReference type="ARBA" id="ARBA00022714"/>
    </source>
</evidence>
<organism evidence="7 8">
    <name type="scientific">Euzebya pacifica</name>
    <dbReference type="NCBI Taxonomy" id="1608957"/>
    <lineage>
        <taxon>Bacteria</taxon>
        <taxon>Bacillati</taxon>
        <taxon>Actinomycetota</taxon>
        <taxon>Nitriliruptoria</taxon>
        <taxon>Euzebyales</taxon>
    </lineage>
</organism>
<dbReference type="Pfam" id="PF06902">
    <property type="entry name" value="Fer4_19"/>
    <property type="match status" value="1"/>
</dbReference>
<accession>A0A346XRR9</accession>
<dbReference type="InterPro" id="IPR010693">
    <property type="entry name" value="Divergent_4Fe-4S_mono-cluster"/>
</dbReference>
<dbReference type="SMART" id="SM00704">
    <property type="entry name" value="ZnF_CDGSH"/>
    <property type="match status" value="1"/>
</dbReference>
<dbReference type="InterPro" id="IPR018967">
    <property type="entry name" value="FeS-contain_CDGSH-typ"/>
</dbReference>
<evidence type="ECO:0000256" key="2">
    <source>
        <dbReference type="ARBA" id="ARBA00022723"/>
    </source>
</evidence>
<keyword evidence="2" id="KW-0479">Metal-binding</keyword>
<dbReference type="Proteomes" id="UP000264006">
    <property type="component" value="Chromosome"/>
</dbReference>
<proteinExistence type="predicted"/>
<evidence type="ECO:0000256" key="4">
    <source>
        <dbReference type="ARBA" id="ARBA00023014"/>
    </source>
</evidence>
<dbReference type="InterPro" id="IPR042216">
    <property type="entry name" value="MitoNEET_CISD"/>
</dbReference>
<name>A0A346XRR9_9ACTN</name>
<feature type="compositionally biased region" description="Basic and acidic residues" evidence="5">
    <location>
        <begin position="153"/>
        <end position="164"/>
    </location>
</feature>
<dbReference type="GO" id="GO:0046872">
    <property type="term" value="F:metal ion binding"/>
    <property type="evidence" value="ECO:0007669"/>
    <property type="project" value="UniProtKB-KW"/>
</dbReference>
<gene>
    <name evidence="7" type="ORF">DVS28_a0208</name>
</gene>
<dbReference type="Gene3D" id="3.40.5.90">
    <property type="entry name" value="CDGSH iron-sulfur domain, mitoNEET-type"/>
    <property type="match status" value="1"/>
</dbReference>
<evidence type="ECO:0000256" key="5">
    <source>
        <dbReference type="SAM" id="MobiDB-lite"/>
    </source>
</evidence>
<keyword evidence="8" id="KW-1185">Reference proteome</keyword>
<evidence type="ECO:0000313" key="8">
    <source>
        <dbReference type="Proteomes" id="UP000264006"/>
    </source>
</evidence>
<keyword evidence="4" id="KW-0411">Iron-sulfur</keyword>
<dbReference type="OrthoDB" id="9798157at2"/>
<dbReference type="KEGG" id="euz:DVS28_a0208"/>
<dbReference type="GO" id="GO:0005737">
    <property type="term" value="C:cytoplasm"/>
    <property type="evidence" value="ECO:0007669"/>
    <property type="project" value="UniProtKB-ARBA"/>
</dbReference>
<dbReference type="SUPFAM" id="SSF54862">
    <property type="entry name" value="4Fe-4S ferredoxins"/>
    <property type="match status" value="1"/>
</dbReference>
<dbReference type="GO" id="GO:0051537">
    <property type="term" value="F:2 iron, 2 sulfur cluster binding"/>
    <property type="evidence" value="ECO:0007669"/>
    <property type="project" value="UniProtKB-KW"/>
</dbReference>
<dbReference type="EMBL" id="CP031165">
    <property type="protein sequence ID" value="AXV04916.1"/>
    <property type="molecule type" value="Genomic_DNA"/>
</dbReference>
<keyword evidence="1" id="KW-0001">2Fe-2S</keyword>
<evidence type="ECO:0000313" key="7">
    <source>
        <dbReference type="EMBL" id="AXV04916.1"/>
    </source>
</evidence>
<evidence type="ECO:0000259" key="6">
    <source>
        <dbReference type="SMART" id="SM00704"/>
    </source>
</evidence>
<feature type="domain" description="Iron-binding zinc finger CDGSH type" evidence="6">
    <location>
        <begin position="103"/>
        <end position="138"/>
    </location>
</feature>
<evidence type="ECO:0000256" key="3">
    <source>
        <dbReference type="ARBA" id="ARBA00023004"/>
    </source>
</evidence>
<protein>
    <recommendedName>
        <fullName evidence="6">Iron-binding zinc finger CDGSH type domain-containing protein</fullName>
    </recommendedName>
</protein>
<reference evidence="7 8" key="1">
    <citation type="submission" date="2018-09" db="EMBL/GenBank/DDBJ databases">
        <title>Complete genome sequence of Euzebya sp. DY32-46 isolated from seawater of Pacific Ocean.</title>
        <authorList>
            <person name="Xu L."/>
            <person name="Wu Y.-H."/>
            <person name="Xu X.-W."/>
        </authorList>
    </citation>
    <scope>NUCLEOTIDE SEQUENCE [LARGE SCALE GENOMIC DNA]</scope>
    <source>
        <strain evidence="7 8">DY32-46</strain>
    </source>
</reference>
<dbReference type="AlphaFoldDB" id="A0A346XRR9"/>
<dbReference type="Gene3D" id="3.30.70.20">
    <property type="match status" value="1"/>
</dbReference>
<sequence length="164" mass="17778">MTRRTYATDEIEVGWDASLCIHTARCLKAAPEVFDVHRRPWIVPDAGSAEEVIGAVAKCPTGALTVRRIGNVDPAEALPEQPNVLLVPNGPLMIRGQVEIVQPDGTVVRRSSRVTLCRCGASENKPYCDASHRRIGFSTADEAPEPEPLPRVPEAERESPADCG</sequence>